<dbReference type="KEGG" id="vg:65130360"/>
<dbReference type="GeneID" id="65130360"/>
<name>A0A7M1RZG0_9CAUD</name>
<dbReference type="RefSeq" id="YP_010111906.1">
    <property type="nucleotide sequence ID" value="NC_055886.1"/>
</dbReference>
<accession>A0A7M1RZG0</accession>
<organism evidence="1 2">
    <name type="scientific">uncultured phage cr127_1</name>
    <dbReference type="NCBI Taxonomy" id="2772077"/>
    <lineage>
        <taxon>Viruses</taxon>
        <taxon>Duplodnaviria</taxon>
        <taxon>Heunggongvirae</taxon>
        <taxon>Uroviricota</taxon>
        <taxon>Caudoviricetes</taxon>
        <taxon>Crassvirales</taxon>
        <taxon>Crevaviridae</taxon>
        <taxon>Doltivirinae</taxon>
        <taxon>Kahucivirus</taxon>
        <taxon>Kahucivirus intestinalis</taxon>
    </lineage>
</organism>
<dbReference type="Proteomes" id="UP000594097">
    <property type="component" value="Segment"/>
</dbReference>
<dbReference type="EMBL" id="MT774393">
    <property type="protein sequence ID" value="QOR59748.1"/>
    <property type="molecule type" value="Genomic_DNA"/>
</dbReference>
<keyword evidence="2" id="KW-1185">Reference proteome</keyword>
<evidence type="ECO:0000313" key="2">
    <source>
        <dbReference type="Proteomes" id="UP000594097"/>
    </source>
</evidence>
<proteinExistence type="predicted"/>
<evidence type="ECO:0000313" key="1">
    <source>
        <dbReference type="EMBL" id="QOR59748.1"/>
    </source>
</evidence>
<sequence length="115" mass="13644">MKNTKIIIPNGTIYNIKYIIFKESEETLNITTTENETITYNLNNINSVIAHDNIYILDFLDNDDLDFKYDIKPDDLKINSIIFEDRDSYLNFLNNFIKHVNTTRRNNSKEDIVIY</sequence>
<reference evidence="1 2" key="1">
    <citation type="submission" date="2020-07" db="EMBL/GenBank/DDBJ databases">
        <title>Taxonomic proposal: Crassvirales, a new order of highly abundant and diverse bacterial viruses.</title>
        <authorList>
            <person name="Shkoporov A.N."/>
            <person name="Stockdale S.R."/>
            <person name="Guerin E."/>
            <person name="Ross R.P."/>
            <person name="Hill C."/>
        </authorList>
    </citation>
    <scope>NUCLEOTIDE SEQUENCE [LARGE SCALE GENOMIC DNA]</scope>
</reference>
<protein>
    <submittedName>
        <fullName evidence="1">Uncharacterized protein</fullName>
    </submittedName>
</protein>